<accession>A0ABT9PPZ8</accession>
<comment type="caution">
    <text evidence="3">The sequence shown here is derived from an EMBL/GenBank/DDBJ whole genome shotgun (WGS) entry which is preliminary data.</text>
</comment>
<gene>
    <name evidence="3" type="ORF">J2T09_001271</name>
</gene>
<keyword evidence="4" id="KW-1185">Reference proteome</keyword>
<reference evidence="3 4" key="1">
    <citation type="submission" date="2023-07" db="EMBL/GenBank/DDBJ databases">
        <title>Sorghum-associated microbial communities from plants grown in Nebraska, USA.</title>
        <authorList>
            <person name="Schachtman D."/>
        </authorList>
    </citation>
    <scope>NUCLEOTIDE SEQUENCE [LARGE SCALE GENOMIC DNA]</scope>
    <source>
        <strain evidence="3 4">DS1307</strain>
    </source>
</reference>
<evidence type="ECO:0000256" key="2">
    <source>
        <dbReference type="SAM" id="Phobius"/>
    </source>
</evidence>
<feature type="transmembrane region" description="Helical" evidence="2">
    <location>
        <begin position="67"/>
        <end position="85"/>
    </location>
</feature>
<proteinExistence type="predicted"/>
<dbReference type="RefSeq" id="WP_306832301.1">
    <property type="nucleotide sequence ID" value="NZ_JAUSRF010000003.1"/>
</dbReference>
<organism evidence="3 4">
    <name type="scientific">Neorhizobium huautlense</name>
    <dbReference type="NCBI Taxonomy" id="67774"/>
    <lineage>
        <taxon>Bacteria</taxon>
        <taxon>Pseudomonadati</taxon>
        <taxon>Pseudomonadota</taxon>
        <taxon>Alphaproteobacteria</taxon>
        <taxon>Hyphomicrobiales</taxon>
        <taxon>Rhizobiaceae</taxon>
        <taxon>Rhizobium/Agrobacterium group</taxon>
        <taxon>Neorhizobium</taxon>
    </lineage>
</organism>
<evidence type="ECO:0000313" key="4">
    <source>
        <dbReference type="Proteomes" id="UP001241472"/>
    </source>
</evidence>
<evidence type="ECO:0000313" key="3">
    <source>
        <dbReference type="EMBL" id="MDP9836527.1"/>
    </source>
</evidence>
<evidence type="ECO:0000256" key="1">
    <source>
        <dbReference type="SAM" id="MobiDB-lite"/>
    </source>
</evidence>
<keyword evidence="2" id="KW-1133">Transmembrane helix</keyword>
<feature type="region of interest" description="Disordered" evidence="1">
    <location>
        <begin position="1"/>
        <end position="28"/>
    </location>
</feature>
<keyword evidence="2" id="KW-0812">Transmembrane</keyword>
<keyword evidence="2" id="KW-0472">Membrane</keyword>
<protein>
    <submittedName>
        <fullName evidence="3">Uncharacterized protein</fullName>
    </submittedName>
</protein>
<sequence length="96" mass="10367">MTDIDFETSRRPNGHRSFLKDNSGSNRSKAPLLRRLFCLSSLVLIGFGGALLVAGALCRSASTLPEWIGAALLTAGMVVMIFVTGRTAKTTNNRRL</sequence>
<name>A0ABT9PPZ8_9HYPH</name>
<dbReference type="Proteomes" id="UP001241472">
    <property type="component" value="Unassembled WGS sequence"/>
</dbReference>
<feature type="transmembrane region" description="Helical" evidence="2">
    <location>
        <begin position="36"/>
        <end position="55"/>
    </location>
</feature>
<dbReference type="EMBL" id="JAUSRF010000003">
    <property type="protein sequence ID" value="MDP9836527.1"/>
    <property type="molecule type" value="Genomic_DNA"/>
</dbReference>